<dbReference type="NCBIfam" id="NF008659">
    <property type="entry name" value="PRK11659.1"/>
    <property type="match status" value="1"/>
</dbReference>
<dbReference type="InterPro" id="IPR053875">
    <property type="entry name" value="Cytochrom_c_NrfB-like_dom"/>
</dbReference>
<dbReference type="InterPro" id="IPR017564">
    <property type="entry name" value="Cyt_c_NrfB"/>
</dbReference>
<dbReference type="Proteomes" id="UP000188820">
    <property type="component" value="Unassembled WGS sequence"/>
</dbReference>
<gene>
    <name evidence="4" type="ORF">BKG89_07325</name>
</gene>
<protein>
    <submittedName>
        <fullName evidence="4">Cytochrome c nitrite reductase pentaheme subunit</fullName>
    </submittedName>
</protein>
<evidence type="ECO:0000313" key="5">
    <source>
        <dbReference type="Proteomes" id="UP000188820"/>
    </source>
</evidence>
<sequence length="214" mass="24392">MNLISLIHKLTKAVLFALFALSLSMTAQAKSNVNTTELSYEPELEHQRDPNQYCAKCHKFDKADEQTVVGSGGQFHFGKFHGAHLEKKNPNNGKAITCVNCHGNISEDHRRGAKDVMRFEGDIFGDKKPMYSAQEQNQVCFSCHQPEKLREKLWAHDVHAMKLPCASCHTLHPKEEPMKGIQPKQRVKLCVDCHGEQQKRNNQKSENQKQEDKK</sequence>
<organism evidence="4 5">
    <name type="scientific">Rodentibacter caecimuris</name>
    <dbReference type="NCBI Taxonomy" id="1796644"/>
    <lineage>
        <taxon>Bacteria</taxon>
        <taxon>Pseudomonadati</taxon>
        <taxon>Pseudomonadota</taxon>
        <taxon>Gammaproteobacteria</taxon>
        <taxon>Pasteurellales</taxon>
        <taxon>Pasteurellaceae</taxon>
        <taxon>Rodentibacter</taxon>
    </lineage>
</organism>
<evidence type="ECO:0000313" key="4">
    <source>
        <dbReference type="EMBL" id="OOF68769.1"/>
    </source>
</evidence>
<keyword evidence="5" id="KW-1185">Reference proteome</keyword>
<evidence type="ECO:0000259" key="3">
    <source>
        <dbReference type="Pfam" id="PF22678"/>
    </source>
</evidence>
<dbReference type="SUPFAM" id="SSF48695">
    <property type="entry name" value="Multiheme cytochromes"/>
    <property type="match status" value="1"/>
</dbReference>
<comment type="caution">
    <text evidence="4">The sequence shown here is derived from an EMBL/GenBank/DDBJ whole genome shotgun (WGS) entry which is preliminary data.</text>
</comment>
<evidence type="ECO:0000256" key="2">
    <source>
        <dbReference type="SAM" id="SignalP"/>
    </source>
</evidence>
<dbReference type="Pfam" id="PF22678">
    <property type="entry name" value="Cytochrom_c_NrfB-like"/>
    <property type="match status" value="1"/>
</dbReference>
<name>A0ABX3KXS5_9PAST</name>
<dbReference type="InterPro" id="IPR051829">
    <property type="entry name" value="Multiheme_Cytochr_ET"/>
</dbReference>
<accession>A0ABX3KXS5</accession>
<keyword evidence="1 2" id="KW-0732">Signal</keyword>
<proteinExistence type="predicted"/>
<feature type="signal peptide" evidence="2">
    <location>
        <begin position="1"/>
        <end position="29"/>
    </location>
</feature>
<dbReference type="PANTHER" id="PTHR35038:SF5">
    <property type="entry name" value="CYTOCHROME C-TYPE PROTEIN NRFB"/>
    <property type="match status" value="1"/>
</dbReference>
<dbReference type="Gene3D" id="1.10.1130.10">
    <property type="entry name" value="Flavocytochrome C3, Chain A"/>
    <property type="match status" value="1"/>
</dbReference>
<evidence type="ECO:0000256" key="1">
    <source>
        <dbReference type="ARBA" id="ARBA00022729"/>
    </source>
</evidence>
<dbReference type="PANTHER" id="PTHR35038">
    <property type="entry name" value="DISSIMILATORY SULFITE REDUCTASE SIRA"/>
    <property type="match status" value="1"/>
</dbReference>
<dbReference type="EMBL" id="MLAA01000031">
    <property type="protein sequence ID" value="OOF68769.1"/>
    <property type="molecule type" value="Genomic_DNA"/>
</dbReference>
<feature type="domain" description="Cytochrome c-type protein NrfB-like" evidence="3">
    <location>
        <begin position="98"/>
        <end position="193"/>
    </location>
</feature>
<dbReference type="NCBIfam" id="TIGR03146">
    <property type="entry name" value="cyt_nit_nrfB"/>
    <property type="match status" value="1"/>
</dbReference>
<dbReference type="RefSeq" id="WP_077463617.1">
    <property type="nucleotide sequence ID" value="NZ_MLAA01000031.1"/>
</dbReference>
<reference evidence="4 5" key="1">
    <citation type="submission" date="2016-10" db="EMBL/GenBank/DDBJ databases">
        <title>Rodentibacter gen. nov. and new species.</title>
        <authorList>
            <person name="Christensen H."/>
        </authorList>
    </citation>
    <scope>NUCLEOTIDE SEQUENCE [LARGE SCALE GENOMIC DNA]</scope>
    <source>
        <strain evidence="4 5">1998236014</strain>
    </source>
</reference>
<dbReference type="InterPro" id="IPR036280">
    <property type="entry name" value="Multihaem_cyt_sf"/>
</dbReference>
<dbReference type="Gene3D" id="3.90.10.10">
    <property type="entry name" value="Cytochrome C3"/>
    <property type="match status" value="1"/>
</dbReference>
<feature type="chain" id="PRO_5046836807" evidence="2">
    <location>
        <begin position="30"/>
        <end position="214"/>
    </location>
</feature>